<reference evidence="3" key="1">
    <citation type="submission" date="2018-02" db="EMBL/GenBank/DDBJ databases">
        <authorList>
            <person name="Cohen D.B."/>
            <person name="Kent A.D."/>
        </authorList>
    </citation>
    <scope>NUCLEOTIDE SEQUENCE</scope>
</reference>
<evidence type="ECO:0000313" key="3">
    <source>
        <dbReference type="EMBL" id="SPD03062.1"/>
    </source>
</evidence>
<dbReference type="PANTHER" id="PTHR35546">
    <property type="entry name" value="F-BOX PROTEIN INTERACTION DOMAIN PROTEIN-RELATED"/>
    <property type="match status" value="1"/>
</dbReference>
<dbReference type="SUPFAM" id="SSF81383">
    <property type="entry name" value="F-box domain"/>
    <property type="match status" value="1"/>
</dbReference>
<dbReference type="NCBIfam" id="TIGR01640">
    <property type="entry name" value="F_box_assoc_1"/>
    <property type="match status" value="1"/>
</dbReference>
<evidence type="ECO:0000259" key="2">
    <source>
        <dbReference type="Pfam" id="PF24750"/>
    </source>
</evidence>
<dbReference type="InterPro" id="IPR055290">
    <property type="entry name" value="At3g26010-like"/>
</dbReference>
<evidence type="ECO:0000259" key="1">
    <source>
        <dbReference type="Pfam" id="PF00646"/>
    </source>
</evidence>
<organism evidence="3">
    <name type="scientific">Fagus sylvatica</name>
    <name type="common">Beechnut</name>
    <dbReference type="NCBI Taxonomy" id="28930"/>
    <lineage>
        <taxon>Eukaryota</taxon>
        <taxon>Viridiplantae</taxon>
        <taxon>Streptophyta</taxon>
        <taxon>Embryophyta</taxon>
        <taxon>Tracheophyta</taxon>
        <taxon>Spermatophyta</taxon>
        <taxon>Magnoliopsida</taxon>
        <taxon>eudicotyledons</taxon>
        <taxon>Gunneridae</taxon>
        <taxon>Pentapetalae</taxon>
        <taxon>rosids</taxon>
        <taxon>fabids</taxon>
        <taxon>Fagales</taxon>
        <taxon>Fagaceae</taxon>
        <taxon>Fagus</taxon>
    </lineage>
</organism>
<dbReference type="InterPro" id="IPR001810">
    <property type="entry name" value="F-box_dom"/>
</dbReference>
<gene>
    <name evidence="3" type="ORF">FSB_LOCUS30944</name>
</gene>
<dbReference type="EMBL" id="OIVN01002369">
    <property type="protein sequence ID" value="SPD03062.1"/>
    <property type="molecule type" value="Genomic_DNA"/>
</dbReference>
<dbReference type="InterPro" id="IPR017451">
    <property type="entry name" value="F-box-assoc_interact_dom"/>
</dbReference>
<accession>A0A2N9GTQ1</accession>
<dbReference type="InterPro" id="IPR056592">
    <property type="entry name" value="Beta-prop_At3g26010-like"/>
</dbReference>
<dbReference type="Pfam" id="PF24750">
    <property type="entry name" value="b-prop_At3g26010-like"/>
    <property type="match status" value="1"/>
</dbReference>
<sequence length="394" mass="45288">MEKLRFFNSDLPHNVLSRLPTKTLLGLKCVSKGWHKIISERSFIQDQLQKHKPIISGFIFQGKYQWCNEDIKIVSYIPVESKVSQVQQMVFDFLPEVVVILASCNGLVCCRSCFPAQDPAIYVCNPSNKQWIRLNSAKPDQHSTIGLVFDPARDPVNISTKFKLVRVKQLKIEEKEEEELYYTFEVYSLETGTWTKSNEICHCNSNLVKNKSVYVGGILHWQTNGDKVLTYHVENELSWLISVPVPATEFNTIPEACIGDSEGKLHYVMISEEGLHIWFLEDYFEIQWTLKYSKSLLEIEEEHPRFYNLHERVTQRVTYDMDPWMVPLAFKDGLLLMRVSAKLYLYHIETGMMKGSLRSCQIGSKLHVLSCGASLFHELGSVESGIGRSSSVDF</sequence>
<proteinExistence type="predicted"/>
<dbReference type="PANTHER" id="PTHR35546:SF21">
    <property type="entry name" value="F-BOX DOMAIN-CONTAINING PROTEIN"/>
    <property type="match status" value="1"/>
</dbReference>
<dbReference type="Pfam" id="PF00646">
    <property type="entry name" value="F-box"/>
    <property type="match status" value="1"/>
</dbReference>
<name>A0A2N9GTQ1_FAGSY</name>
<protein>
    <submittedName>
        <fullName evidence="3">Uncharacterized protein</fullName>
    </submittedName>
</protein>
<dbReference type="InterPro" id="IPR036047">
    <property type="entry name" value="F-box-like_dom_sf"/>
</dbReference>
<feature type="domain" description="F-box" evidence="1">
    <location>
        <begin position="13"/>
        <end position="43"/>
    </location>
</feature>
<dbReference type="AlphaFoldDB" id="A0A2N9GTQ1"/>
<feature type="domain" description="F-box protein At3g26010-like beta-propeller" evidence="2">
    <location>
        <begin position="98"/>
        <end position="294"/>
    </location>
</feature>